<dbReference type="InterPro" id="IPR055797">
    <property type="entry name" value="DUF7373"/>
</dbReference>
<organism evidence="3 4">
    <name type="scientific">Mycobacterium lentiflavum</name>
    <dbReference type="NCBI Taxonomy" id="141349"/>
    <lineage>
        <taxon>Bacteria</taxon>
        <taxon>Bacillati</taxon>
        <taxon>Actinomycetota</taxon>
        <taxon>Actinomycetes</taxon>
        <taxon>Mycobacteriales</taxon>
        <taxon>Mycobacteriaceae</taxon>
        <taxon>Mycobacterium</taxon>
        <taxon>Mycobacterium simiae complex</taxon>
    </lineage>
</organism>
<feature type="domain" description="DUF7373" evidence="1">
    <location>
        <begin position="4"/>
        <end position="148"/>
    </location>
</feature>
<dbReference type="Proteomes" id="UP001055171">
    <property type="component" value="Chromosome"/>
</dbReference>
<name>A0ABY3ULJ0_MYCLN</name>
<evidence type="ECO:0000259" key="2">
    <source>
        <dbReference type="Pfam" id="PF24092"/>
    </source>
</evidence>
<protein>
    <recommendedName>
        <fullName evidence="5">LpqN protein</fullName>
    </recommendedName>
</protein>
<sequence length="289" mass="30900">MSLALPEPIPSGAANHNFVTGFVTARRAMTKELINMVLRFATPEDAMAAAADMSAKSASIQTRYSGPQPTHPIPIPRHPGATAYTYEATSQVNVFAYTAHGPYVLSQHADGTEGADALVNMVAATLDLQGPLIDQFSPTPVEQLPDLQIDPSGLWARTLSEETTTVDEGVYDSRAILHFQENPPRSKQLFDSVGLQYGSVGKDNVYQMPDAPAAARALEGFVADAVAHGTAAAGVRGLPAAKCFKLKDAASQNFYCVAQADRYVIEVSDSDPDVREMVAAQYLMLITAK</sequence>
<accession>A0ABY3ULJ0</accession>
<dbReference type="EMBL" id="CP092423">
    <property type="protein sequence ID" value="ULP40479.1"/>
    <property type="molecule type" value="Genomic_DNA"/>
</dbReference>
<evidence type="ECO:0000313" key="4">
    <source>
        <dbReference type="Proteomes" id="UP001055171"/>
    </source>
</evidence>
<feature type="domain" description="DUF7373" evidence="2">
    <location>
        <begin position="159"/>
        <end position="286"/>
    </location>
</feature>
<dbReference type="InterPro" id="IPR056463">
    <property type="entry name" value="DUF7373_C"/>
</dbReference>
<evidence type="ECO:0008006" key="5">
    <source>
        <dbReference type="Google" id="ProtNLM"/>
    </source>
</evidence>
<evidence type="ECO:0000313" key="3">
    <source>
        <dbReference type="EMBL" id="ULP40479.1"/>
    </source>
</evidence>
<evidence type="ECO:0000259" key="1">
    <source>
        <dbReference type="Pfam" id="PF24088"/>
    </source>
</evidence>
<gene>
    <name evidence="3" type="ORF">MJO58_15875</name>
</gene>
<keyword evidence="4" id="KW-1185">Reference proteome</keyword>
<dbReference type="Pfam" id="PF24088">
    <property type="entry name" value="DUF7373"/>
    <property type="match status" value="1"/>
</dbReference>
<proteinExistence type="predicted"/>
<dbReference type="Pfam" id="PF24092">
    <property type="entry name" value="DUF7373_C"/>
    <property type="match status" value="1"/>
</dbReference>
<reference evidence="3" key="1">
    <citation type="submission" date="2022-08" db="EMBL/GenBank/DDBJ databases">
        <title>Complete genome sequence of 14 non-tuberculosis mycobacteria type-strains.</title>
        <authorList>
            <person name="Igarashi Y."/>
            <person name="Osugi A."/>
            <person name="Mitarai S."/>
        </authorList>
    </citation>
    <scope>NUCLEOTIDE SEQUENCE</scope>
    <source>
        <strain evidence="3">ATCC 51985</strain>
    </source>
</reference>